<dbReference type="KEGG" id="acan:ACA1_294910"/>
<evidence type="ECO:0000313" key="2">
    <source>
        <dbReference type="EMBL" id="ELR25435.1"/>
    </source>
</evidence>
<dbReference type="PANTHER" id="PTHR14387">
    <property type="entry name" value="THADA/DEATH RECEPTOR INTERACTING PROTEIN"/>
    <property type="match status" value="1"/>
</dbReference>
<feature type="region of interest" description="Disordered" evidence="1">
    <location>
        <begin position="236"/>
        <end position="259"/>
    </location>
</feature>
<dbReference type="RefSeq" id="XP_004368190.1">
    <property type="nucleotide sequence ID" value="XM_004368133.1"/>
</dbReference>
<proteinExistence type="predicted"/>
<protein>
    <submittedName>
        <fullName evidence="2">Uncharacterized protein</fullName>
    </submittedName>
</protein>
<dbReference type="GeneID" id="14926494"/>
<dbReference type="GO" id="GO:0030488">
    <property type="term" value="P:tRNA methylation"/>
    <property type="evidence" value="ECO:0007669"/>
    <property type="project" value="TreeGrafter"/>
</dbReference>
<feature type="region of interest" description="Disordered" evidence="1">
    <location>
        <begin position="68"/>
        <end position="90"/>
    </location>
</feature>
<evidence type="ECO:0000256" key="1">
    <source>
        <dbReference type="SAM" id="MobiDB-lite"/>
    </source>
</evidence>
<dbReference type="OrthoDB" id="73997at2759"/>
<dbReference type="PANTHER" id="PTHR14387:SF0">
    <property type="entry name" value="DUF2428 DOMAIN-CONTAINING PROTEIN"/>
    <property type="match status" value="1"/>
</dbReference>
<reference evidence="2 3" key="1">
    <citation type="journal article" date="2013" name="Genome Biol.">
        <title>Genome of Acanthamoeba castellanii highlights extensive lateral gene transfer and early evolution of tyrosine kinase signaling.</title>
        <authorList>
            <person name="Clarke M."/>
            <person name="Lohan A.J."/>
            <person name="Liu B."/>
            <person name="Lagkouvardos I."/>
            <person name="Roy S."/>
            <person name="Zafar N."/>
            <person name="Bertelli C."/>
            <person name="Schilde C."/>
            <person name="Kianianmomeni A."/>
            <person name="Burglin T.R."/>
            <person name="Frech C."/>
            <person name="Turcotte B."/>
            <person name="Kopec K.O."/>
            <person name="Synnott J.M."/>
            <person name="Choo C."/>
            <person name="Paponov I."/>
            <person name="Finkler A."/>
            <person name="Soon Heng Tan C."/>
            <person name="Hutchins A.P."/>
            <person name="Weinmeier T."/>
            <person name="Rattei T."/>
            <person name="Chu J.S."/>
            <person name="Gimenez G."/>
            <person name="Irimia M."/>
            <person name="Rigden D.J."/>
            <person name="Fitzpatrick D.A."/>
            <person name="Lorenzo-Morales J."/>
            <person name="Bateman A."/>
            <person name="Chiu C.H."/>
            <person name="Tang P."/>
            <person name="Hegemann P."/>
            <person name="Fromm H."/>
            <person name="Raoult D."/>
            <person name="Greub G."/>
            <person name="Miranda-Saavedra D."/>
            <person name="Chen N."/>
            <person name="Nash P."/>
            <person name="Ginger M.L."/>
            <person name="Horn M."/>
            <person name="Schaap P."/>
            <person name="Caler L."/>
            <person name="Loftus B."/>
        </authorList>
    </citation>
    <scope>NUCLEOTIDE SEQUENCE [LARGE SCALE GENOMIC DNA]</scope>
    <source>
        <strain evidence="2 3">Neff</strain>
    </source>
</reference>
<dbReference type="GO" id="GO:0005829">
    <property type="term" value="C:cytosol"/>
    <property type="evidence" value="ECO:0007669"/>
    <property type="project" value="TreeGrafter"/>
</dbReference>
<keyword evidence="3" id="KW-1185">Reference proteome</keyword>
<evidence type="ECO:0000313" key="3">
    <source>
        <dbReference type="Proteomes" id="UP000011083"/>
    </source>
</evidence>
<gene>
    <name evidence="2" type="ORF">ACA1_294910</name>
</gene>
<accession>L8HJP5</accession>
<dbReference type="VEuPathDB" id="AmoebaDB:ACA1_294910"/>
<dbReference type="InterPro" id="IPR051954">
    <property type="entry name" value="tRNA_methyltransferase_THADA"/>
</dbReference>
<sequence length="259" mass="28029">MRQGGRLYGKLSSWDAYAPVSTAALVLTLASTVLAAFPSPLPGFSDDPAKVASLMRWALWMMNSPPRTRETDTGLSGERGVRHAASGPLAPSFNPHERMRVYTPQSQFFFSETISQLERHIACASADHLVGASQRTPIHGPAAGHPLHMIQDVNFKTLKATNVDASTDGGGSKQIADWRRLLLGRLLACLTRKATNLMLPITASAQTIPEYLAVCAWLSIKEVGLLLGSLVNAVPVPSPNQKRGNNPPRRPIGRRLNIP</sequence>
<name>L8HJP5_ACACF</name>
<dbReference type="AlphaFoldDB" id="L8HJP5"/>
<dbReference type="EMBL" id="KB007805">
    <property type="protein sequence ID" value="ELR25435.1"/>
    <property type="molecule type" value="Genomic_DNA"/>
</dbReference>
<organism evidence="2 3">
    <name type="scientific">Acanthamoeba castellanii (strain ATCC 30010 / Neff)</name>
    <dbReference type="NCBI Taxonomy" id="1257118"/>
    <lineage>
        <taxon>Eukaryota</taxon>
        <taxon>Amoebozoa</taxon>
        <taxon>Discosea</taxon>
        <taxon>Longamoebia</taxon>
        <taxon>Centramoebida</taxon>
        <taxon>Acanthamoebidae</taxon>
        <taxon>Acanthamoeba</taxon>
    </lineage>
</organism>
<dbReference type="Proteomes" id="UP000011083">
    <property type="component" value="Unassembled WGS sequence"/>
</dbReference>